<sequence>MKESAVNLSDHPEHYSRLHWQQLCHPTLLSPTEQFLTSFISSPAVPSPQISILTTWDTAPHLYPPIFHDIRNCAIHSHLIHHDCRYHPRFLLRILLGLQSVLCYLRVTVGSGRICSAVFAEEQADNLGLSNNVKQFRMIYMIGAYGLREELIRFLHIPMVPFDCSTLVISQPSPAFHPTYFSLQLLSLAFDHRNEMFRVSGPGSPGL</sequence>
<organism evidence="1 2">
    <name type="scientific">Jimgerdemannia flammicorona</name>
    <dbReference type="NCBI Taxonomy" id="994334"/>
    <lineage>
        <taxon>Eukaryota</taxon>
        <taxon>Fungi</taxon>
        <taxon>Fungi incertae sedis</taxon>
        <taxon>Mucoromycota</taxon>
        <taxon>Mucoromycotina</taxon>
        <taxon>Endogonomycetes</taxon>
        <taxon>Endogonales</taxon>
        <taxon>Endogonaceae</taxon>
        <taxon>Jimgerdemannia</taxon>
    </lineage>
</organism>
<proteinExistence type="predicted"/>
<keyword evidence="2" id="KW-1185">Reference proteome</keyword>
<gene>
    <name evidence="1" type="ORF">BC936DRAFT_139916</name>
</gene>
<dbReference type="EMBL" id="RBNI01016067">
    <property type="protein sequence ID" value="RUP11960.1"/>
    <property type="molecule type" value="Genomic_DNA"/>
</dbReference>
<comment type="caution">
    <text evidence="1">The sequence shown here is derived from an EMBL/GenBank/DDBJ whole genome shotgun (WGS) entry which is preliminary data.</text>
</comment>
<name>A0A433B955_9FUNG</name>
<protein>
    <submittedName>
        <fullName evidence="1">Uncharacterized protein</fullName>
    </submittedName>
</protein>
<reference evidence="1 2" key="1">
    <citation type="journal article" date="2018" name="New Phytol.">
        <title>Phylogenomics of Endogonaceae and evolution of mycorrhizas within Mucoromycota.</title>
        <authorList>
            <person name="Chang Y."/>
            <person name="Desiro A."/>
            <person name="Na H."/>
            <person name="Sandor L."/>
            <person name="Lipzen A."/>
            <person name="Clum A."/>
            <person name="Barry K."/>
            <person name="Grigoriev I.V."/>
            <person name="Martin F.M."/>
            <person name="Stajich J.E."/>
            <person name="Smith M.E."/>
            <person name="Bonito G."/>
            <person name="Spatafora J.W."/>
        </authorList>
    </citation>
    <scope>NUCLEOTIDE SEQUENCE [LARGE SCALE GENOMIC DNA]</scope>
    <source>
        <strain evidence="1 2">GMNB39</strain>
    </source>
</reference>
<evidence type="ECO:0000313" key="2">
    <source>
        <dbReference type="Proteomes" id="UP000268093"/>
    </source>
</evidence>
<evidence type="ECO:0000313" key="1">
    <source>
        <dbReference type="EMBL" id="RUP11960.1"/>
    </source>
</evidence>
<dbReference type="AlphaFoldDB" id="A0A433B955"/>
<dbReference type="Proteomes" id="UP000268093">
    <property type="component" value="Unassembled WGS sequence"/>
</dbReference>
<accession>A0A433B955</accession>